<organism evidence="2 3">
    <name type="scientific">Pseudooceanicola pacificus</name>
    <dbReference type="NCBI Taxonomy" id="2676438"/>
    <lineage>
        <taxon>Bacteria</taxon>
        <taxon>Pseudomonadati</taxon>
        <taxon>Pseudomonadota</taxon>
        <taxon>Alphaproteobacteria</taxon>
        <taxon>Rhodobacterales</taxon>
        <taxon>Paracoccaceae</taxon>
        <taxon>Pseudooceanicola</taxon>
    </lineage>
</organism>
<evidence type="ECO:0000313" key="2">
    <source>
        <dbReference type="EMBL" id="MWB77852.1"/>
    </source>
</evidence>
<keyword evidence="1" id="KW-0472">Membrane</keyword>
<name>A0A844WCE6_9RHOB</name>
<evidence type="ECO:0000313" key="3">
    <source>
        <dbReference type="Proteomes" id="UP000443843"/>
    </source>
</evidence>
<proteinExistence type="predicted"/>
<dbReference type="EMBL" id="WNXQ01000003">
    <property type="protein sequence ID" value="MWB77852.1"/>
    <property type="molecule type" value="Genomic_DNA"/>
</dbReference>
<gene>
    <name evidence="2" type="ORF">GLS40_07440</name>
</gene>
<comment type="caution">
    <text evidence="2">The sequence shown here is derived from an EMBL/GenBank/DDBJ whole genome shotgun (WGS) entry which is preliminary data.</text>
</comment>
<feature type="transmembrane region" description="Helical" evidence="1">
    <location>
        <begin position="41"/>
        <end position="64"/>
    </location>
</feature>
<accession>A0A844WCE6</accession>
<keyword evidence="3" id="KW-1185">Reference proteome</keyword>
<protein>
    <submittedName>
        <fullName evidence="2">Uncharacterized protein</fullName>
    </submittedName>
</protein>
<keyword evidence="1" id="KW-0812">Transmembrane</keyword>
<feature type="transmembrane region" description="Helical" evidence="1">
    <location>
        <begin position="70"/>
        <end position="90"/>
    </location>
</feature>
<reference evidence="2 3" key="1">
    <citation type="submission" date="2019-11" db="EMBL/GenBank/DDBJ databases">
        <title>Pseudooceanicola pacifica sp. nov., isolated from deep-sea sediment of the Pacific Ocean.</title>
        <authorList>
            <person name="Lyu L."/>
        </authorList>
    </citation>
    <scope>NUCLEOTIDE SEQUENCE [LARGE SCALE GENOMIC DNA]</scope>
    <source>
        <strain evidence="2 3">216_PA32_1</strain>
    </source>
</reference>
<sequence>MTEAQPYSLWAGAGLLALAALGVALFAGPDAGTSRRILVQFLFRIALPICIILGLPLVLIARTIDLEDRLWQALIAGLVIAMGWLTTAMFTEIGRSRQRAERLRDYHKAIYAEIGNNLNTLWSAEAIDGYAERLIGRMQGDPDFVPFIPKEHNDHVYDAIIDRIDVLPRQTIDAIVAYYSQVKAISALAEDMRGDAFKTLSQDRRIAMYSDYVEMKKQALAFGTYATSLIRAFAEGGAPAADALIRSVSSRAAARSGQSPGSE</sequence>
<dbReference type="RefSeq" id="WP_160382108.1">
    <property type="nucleotide sequence ID" value="NZ_WNXQ01000003.1"/>
</dbReference>
<dbReference type="AlphaFoldDB" id="A0A844WCE6"/>
<feature type="transmembrane region" description="Helical" evidence="1">
    <location>
        <begin position="6"/>
        <end position="29"/>
    </location>
</feature>
<dbReference type="Proteomes" id="UP000443843">
    <property type="component" value="Unassembled WGS sequence"/>
</dbReference>
<evidence type="ECO:0000256" key="1">
    <source>
        <dbReference type="SAM" id="Phobius"/>
    </source>
</evidence>
<keyword evidence="1" id="KW-1133">Transmembrane helix</keyword>